<keyword evidence="6 10" id="KW-0328">Glycosyltransferase</keyword>
<organism evidence="11 12">
    <name type="scientific">Chitinophaga oryziterrae</name>
    <dbReference type="NCBI Taxonomy" id="1031224"/>
    <lineage>
        <taxon>Bacteria</taxon>
        <taxon>Pseudomonadati</taxon>
        <taxon>Bacteroidota</taxon>
        <taxon>Chitinophagia</taxon>
        <taxon>Chitinophagales</taxon>
        <taxon>Chitinophagaceae</taxon>
        <taxon>Chitinophaga</taxon>
    </lineage>
</organism>
<dbReference type="Gene3D" id="1.10.1610.10">
    <property type="match status" value="1"/>
</dbReference>
<keyword evidence="7 10" id="KW-0808">Transferase</keyword>
<evidence type="ECO:0000256" key="1">
    <source>
        <dbReference type="ARBA" id="ARBA00005049"/>
    </source>
</evidence>
<dbReference type="AlphaFoldDB" id="A0A6N8JCD6"/>
<evidence type="ECO:0000256" key="5">
    <source>
        <dbReference type="ARBA" id="ARBA00022573"/>
    </source>
</evidence>
<name>A0A6N8JCD6_9BACT</name>
<evidence type="ECO:0000256" key="6">
    <source>
        <dbReference type="ARBA" id="ARBA00022676"/>
    </source>
</evidence>
<sequence length="346" mass="36432">MNTFDIQPVNSNTAAALTHKINYKTKPLGALGVLEKIALQVGCIQDTLAPALHHPAIVVFAGDHGIAKEGVSPYPQEVTYQMVYNFLQGGAGINVFSRQNGIAIKVVDAGVNFNFEAHPDLINAKVGHGTKSYLTGDAMSEAECSTAIDKGAAIVKEICAEGCNVIGFGEMGIGNTSSAAIIMSLLCELPLEQCIGRGTGLNDEGLKKKTAVLTAAMDYHANLDKTPFNILKTFGGFEIAMICGAMLKAAELKMVILVDGFITTAALLVAAGIDTNVLDYCIFSHQSDEQGHALMLKKLKAEPVLHLGMRLGEGTGAAVAYPLIKSAVNFLNEMASFESAGVSNKA</sequence>
<dbReference type="CDD" id="cd02439">
    <property type="entry name" value="DMB-PRT_CobT"/>
    <property type="match status" value="1"/>
</dbReference>
<dbReference type="FunFam" id="3.40.50.10210:FF:000001">
    <property type="entry name" value="Nicotinate-nucleotide--dimethylbenzimidazole phosphoribosyltransferase"/>
    <property type="match status" value="1"/>
</dbReference>
<dbReference type="Pfam" id="PF02277">
    <property type="entry name" value="DBI_PRT"/>
    <property type="match status" value="1"/>
</dbReference>
<evidence type="ECO:0000256" key="10">
    <source>
        <dbReference type="HAMAP-Rule" id="MF_00230"/>
    </source>
</evidence>
<dbReference type="RefSeq" id="WP_157301567.1">
    <property type="nucleotide sequence ID" value="NZ_BAAAZB010000004.1"/>
</dbReference>
<reference evidence="11 12" key="1">
    <citation type="submission" date="2019-12" db="EMBL/GenBank/DDBJ databases">
        <title>The draft genomic sequence of strain Chitinophaga oryziterrae JCM 16595.</title>
        <authorList>
            <person name="Zhang X."/>
        </authorList>
    </citation>
    <scope>NUCLEOTIDE SEQUENCE [LARGE SCALE GENOMIC DNA]</scope>
    <source>
        <strain evidence="11 12">JCM 16595</strain>
    </source>
</reference>
<dbReference type="PANTHER" id="PTHR43463:SF1">
    <property type="entry name" value="NICOTINATE-NUCLEOTIDE--DIMETHYLBENZIMIDAZOLE PHOSPHORIBOSYLTRANSFERASE"/>
    <property type="match status" value="1"/>
</dbReference>
<comment type="catalytic activity">
    <reaction evidence="9 10">
        <text>5,6-dimethylbenzimidazole + nicotinate beta-D-ribonucleotide = alpha-ribazole 5'-phosphate + nicotinate + H(+)</text>
        <dbReference type="Rhea" id="RHEA:11196"/>
        <dbReference type="ChEBI" id="CHEBI:15378"/>
        <dbReference type="ChEBI" id="CHEBI:15890"/>
        <dbReference type="ChEBI" id="CHEBI:32544"/>
        <dbReference type="ChEBI" id="CHEBI:57502"/>
        <dbReference type="ChEBI" id="CHEBI:57918"/>
        <dbReference type="EC" id="2.4.2.21"/>
    </reaction>
</comment>
<dbReference type="InterPro" id="IPR003200">
    <property type="entry name" value="Nict_dMeBzImd_PRibTrfase"/>
</dbReference>
<dbReference type="HAMAP" id="MF_00230">
    <property type="entry name" value="CobT"/>
    <property type="match status" value="1"/>
</dbReference>
<evidence type="ECO:0000256" key="3">
    <source>
        <dbReference type="ARBA" id="ARBA00011991"/>
    </source>
</evidence>
<comment type="function">
    <text evidence="10">Catalyzes the synthesis of alpha-ribazole-5'-phosphate from nicotinate mononucleotide (NAMN) and 5,6-dimethylbenzimidazole (DMB).</text>
</comment>
<evidence type="ECO:0000313" key="11">
    <source>
        <dbReference type="EMBL" id="MVT42955.1"/>
    </source>
</evidence>
<evidence type="ECO:0000256" key="2">
    <source>
        <dbReference type="ARBA" id="ARBA00007110"/>
    </source>
</evidence>
<dbReference type="SUPFAM" id="SSF52733">
    <property type="entry name" value="Nicotinate mononucleotide:5,6-dimethylbenzimidazole phosphoribosyltransferase (CobT)"/>
    <property type="match status" value="1"/>
</dbReference>
<comment type="caution">
    <text evidence="11">The sequence shown here is derived from an EMBL/GenBank/DDBJ whole genome shotgun (WGS) entry which is preliminary data.</text>
</comment>
<dbReference type="Proteomes" id="UP000468388">
    <property type="component" value="Unassembled WGS sequence"/>
</dbReference>
<keyword evidence="12" id="KW-1185">Reference proteome</keyword>
<keyword evidence="5 10" id="KW-0169">Cobalamin biosynthesis</keyword>
<dbReference type="NCBIfam" id="NF000996">
    <property type="entry name" value="PRK00105.1"/>
    <property type="match status" value="1"/>
</dbReference>
<comment type="pathway">
    <text evidence="1 10">Nucleoside biosynthesis; alpha-ribazole biosynthesis; alpha-ribazole from 5,6-dimethylbenzimidazole: step 1/2.</text>
</comment>
<feature type="active site" description="Proton acceptor" evidence="10">
    <location>
        <position position="313"/>
    </location>
</feature>
<proteinExistence type="inferred from homology"/>
<evidence type="ECO:0000313" key="12">
    <source>
        <dbReference type="Proteomes" id="UP000468388"/>
    </source>
</evidence>
<dbReference type="GO" id="GO:0009236">
    <property type="term" value="P:cobalamin biosynthetic process"/>
    <property type="evidence" value="ECO:0007669"/>
    <property type="project" value="UniProtKB-UniRule"/>
</dbReference>
<dbReference type="GO" id="GO:0008939">
    <property type="term" value="F:nicotinate-nucleotide-dimethylbenzimidazole phosphoribosyltransferase activity"/>
    <property type="evidence" value="ECO:0007669"/>
    <property type="project" value="UniProtKB-UniRule"/>
</dbReference>
<evidence type="ECO:0000256" key="9">
    <source>
        <dbReference type="ARBA" id="ARBA00047340"/>
    </source>
</evidence>
<dbReference type="OrthoDB" id="9781491at2"/>
<dbReference type="EMBL" id="WRXO01000006">
    <property type="protein sequence ID" value="MVT42955.1"/>
    <property type="molecule type" value="Genomic_DNA"/>
</dbReference>
<dbReference type="PANTHER" id="PTHR43463">
    <property type="entry name" value="NICOTINATE-NUCLEOTIDE--DIMETHYLBENZIMIDAZOLE PHOSPHORIBOSYLTRANSFERASE"/>
    <property type="match status" value="1"/>
</dbReference>
<accession>A0A6N8JCD6</accession>
<dbReference type="InterPro" id="IPR023195">
    <property type="entry name" value="Nict_dMeBzImd_PRibTrfase_N"/>
</dbReference>
<dbReference type="Gene3D" id="3.40.50.10210">
    <property type="match status" value="1"/>
</dbReference>
<dbReference type="NCBIfam" id="TIGR03160">
    <property type="entry name" value="cobT_DBIPRT"/>
    <property type="match status" value="1"/>
</dbReference>
<evidence type="ECO:0000256" key="8">
    <source>
        <dbReference type="ARBA" id="ARBA00030686"/>
    </source>
</evidence>
<dbReference type="EC" id="2.4.2.21" evidence="3 10"/>
<dbReference type="UniPathway" id="UPA00061">
    <property type="reaction ID" value="UER00516"/>
</dbReference>
<protein>
    <recommendedName>
        <fullName evidence="4 10">Nicotinate-nucleotide--dimethylbenzimidazole phosphoribosyltransferase</fullName>
        <shortName evidence="10">NN:DBI PRT</shortName>
        <ecNumber evidence="3 10">2.4.2.21</ecNumber>
    </recommendedName>
    <alternativeName>
        <fullName evidence="8 10">N(1)-alpha-phosphoribosyltransferase</fullName>
    </alternativeName>
</protein>
<dbReference type="InterPro" id="IPR036087">
    <property type="entry name" value="Nict_dMeBzImd_PRibTrfase_sf"/>
</dbReference>
<gene>
    <name evidence="10 11" type="primary">cobT</name>
    <name evidence="11" type="ORF">GO495_20330</name>
</gene>
<dbReference type="InterPro" id="IPR017846">
    <property type="entry name" value="Nict_dMeBzImd_PRibTrfase_bact"/>
</dbReference>
<evidence type="ECO:0000256" key="7">
    <source>
        <dbReference type="ARBA" id="ARBA00022679"/>
    </source>
</evidence>
<comment type="similarity">
    <text evidence="2 10">Belongs to the CobT family.</text>
</comment>
<evidence type="ECO:0000256" key="4">
    <source>
        <dbReference type="ARBA" id="ARBA00015486"/>
    </source>
</evidence>